<organism evidence="1 2">
    <name type="scientific">Mycena venus</name>
    <dbReference type="NCBI Taxonomy" id="2733690"/>
    <lineage>
        <taxon>Eukaryota</taxon>
        <taxon>Fungi</taxon>
        <taxon>Dikarya</taxon>
        <taxon>Basidiomycota</taxon>
        <taxon>Agaricomycotina</taxon>
        <taxon>Agaricomycetes</taxon>
        <taxon>Agaricomycetidae</taxon>
        <taxon>Agaricales</taxon>
        <taxon>Marasmiineae</taxon>
        <taxon>Mycenaceae</taxon>
        <taxon>Mycena</taxon>
    </lineage>
</organism>
<gene>
    <name evidence="1" type="ORF">MVEN_00588700</name>
</gene>
<dbReference type="OrthoDB" id="2886361at2759"/>
<sequence>MTLLHELSADVLLEVVNLLELPDPLSLLLTCSSLYSLSNERTFWIQILETTRRKSPIGCPLHADLSQYTLKTLKGLVVSWMKLQKNWGLPSPQIVQPVTSTRLSGPAKILANVQGTDILILNMGRNVMCWDPKLVAPYPFSAIEVGVISLISVPVEVPGVCTVALLAEQTQDTANRHVITIKHEERKAISFTTEFSEVSVPRSEFNSLILTEDVVGTIVARDGQEDCTVAASAVNSSVPLSDFTSVLKLDRSIATFSDLMDCFSYKGHLYSLLEDGVSVRIQHISRNSLHSGYCDESARYISDVLFPKGGPFELSHPIGSLMPSTPLYGISAVFVHLEWNSDSTDAKAFTSFTFVPNTLTHTSDDGISSPLAFGSPSVMEYVPGTLRNRLVWADHAGCNVLAVIWYNSVPSLLLVRYHPDTKSTSVHTLTVPEGTHLNDLNGLCVDDTAGVVHLLDEEGLFSTLRYV</sequence>
<dbReference type="Proteomes" id="UP000620124">
    <property type="component" value="Unassembled WGS sequence"/>
</dbReference>
<evidence type="ECO:0000313" key="1">
    <source>
        <dbReference type="EMBL" id="KAF7362415.1"/>
    </source>
</evidence>
<dbReference type="EMBL" id="JACAZI010000004">
    <property type="protein sequence ID" value="KAF7362415.1"/>
    <property type="molecule type" value="Genomic_DNA"/>
</dbReference>
<accession>A0A8H6YJR2</accession>
<dbReference type="AlphaFoldDB" id="A0A8H6YJR2"/>
<evidence type="ECO:0000313" key="2">
    <source>
        <dbReference type="Proteomes" id="UP000620124"/>
    </source>
</evidence>
<proteinExistence type="predicted"/>
<keyword evidence="2" id="KW-1185">Reference proteome</keyword>
<reference evidence="1" key="1">
    <citation type="submission" date="2020-05" db="EMBL/GenBank/DDBJ databases">
        <title>Mycena genomes resolve the evolution of fungal bioluminescence.</title>
        <authorList>
            <person name="Tsai I.J."/>
        </authorList>
    </citation>
    <scope>NUCLEOTIDE SEQUENCE</scope>
    <source>
        <strain evidence="1">CCC161011</strain>
    </source>
</reference>
<comment type="caution">
    <text evidence="1">The sequence shown here is derived from an EMBL/GenBank/DDBJ whole genome shotgun (WGS) entry which is preliminary data.</text>
</comment>
<dbReference type="SUPFAM" id="SSF81383">
    <property type="entry name" value="F-box domain"/>
    <property type="match status" value="1"/>
</dbReference>
<dbReference type="InterPro" id="IPR036047">
    <property type="entry name" value="F-box-like_dom_sf"/>
</dbReference>
<protein>
    <submittedName>
        <fullName evidence="1">F-box domain-containing protein</fullName>
    </submittedName>
</protein>
<name>A0A8H6YJR2_9AGAR</name>